<feature type="domain" description="DUF5723" evidence="1">
    <location>
        <begin position="42"/>
        <end position="429"/>
    </location>
</feature>
<sequence length="478" mass="53202">MKQAKISYILFMIVSLLGQIQEGHAQSSLLLYQLNEGPGVNPAILPTPEKYSFSIFPLAGTSVSYNSHDEVRNAFDIGTSNPSEEEITDIFKGFIHQKLVYQQADITWLSLGLRTKAGNFSMQVSEHAYGTVRLRGNLLDFFVEESETMFQLGNEQNFPGEGIHFRKYSLGYAKEMLHRKLEVGFRANLYFGKSFLSSDFSGSITEENERFYVRSSGQLNFSAPVTIIESPDGSKDLAASENSNALDYLTNTKNVGTGIDLGLKYTVSPYLHVTASAMNLGTINFKNNLQTLDFNGQSELTSDKVSRQVLEDGTVVLVKNVDEISLSETFENLYEVAGDQPSSFNTTLPAIFIAGANYQVGTNLSVGLTDRLVKHNKLNYNSLLLSATTQITRHLHISLGYAAIAGSYANIPFGLQYKWPGGSAYLITDNVLPVLDDSLSDIRGLSFGASFYPFRPKTKYQEVPYLPFFRLKKQRRNR</sequence>
<evidence type="ECO:0000313" key="2">
    <source>
        <dbReference type="EMBL" id="MCW0483514.1"/>
    </source>
</evidence>
<dbReference type="EMBL" id="JAPAAF010000017">
    <property type="protein sequence ID" value="MCW0483514.1"/>
    <property type="molecule type" value="Genomic_DNA"/>
</dbReference>
<reference evidence="2" key="1">
    <citation type="submission" date="2022-10" db="EMBL/GenBank/DDBJ databases">
        <title>Gaoshiqiia sediminis gen. nov., sp. nov., isolated from coastal sediment.</title>
        <authorList>
            <person name="Yu W.X."/>
            <person name="Mu D.S."/>
            <person name="Du J.Z."/>
            <person name="Liang Y.Q."/>
        </authorList>
    </citation>
    <scope>NUCLEOTIDE SEQUENCE</scope>
    <source>
        <strain evidence="2">A06</strain>
    </source>
</reference>
<organism evidence="2 3">
    <name type="scientific">Gaoshiqia sediminis</name>
    <dbReference type="NCBI Taxonomy" id="2986998"/>
    <lineage>
        <taxon>Bacteria</taxon>
        <taxon>Pseudomonadati</taxon>
        <taxon>Bacteroidota</taxon>
        <taxon>Bacteroidia</taxon>
        <taxon>Marinilabiliales</taxon>
        <taxon>Prolixibacteraceae</taxon>
        <taxon>Gaoshiqia</taxon>
    </lineage>
</organism>
<gene>
    <name evidence="2" type="ORF">N2K84_12290</name>
</gene>
<keyword evidence="3" id="KW-1185">Reference proteome</keyword>
<protein>
    <submittedName>
        <fullName evidence="2">DUF5723 family protein</fullName>
    </submittedName>
</protein>
<comment type="caution">
    <text evidence="2">The sequence shown here is derived from an EMBL/GenBank/DDBJ whole genome shotgun (WGS) entry which is preliminary data.</text>
</comment>
<accession>A0AA42C7F4</accession>
<dbReference type="InterPro" id="IPR043781">
    <property type="entry name" value="DUF5723"/>
</dbReference>
<proteinExistence type="predicted"/>
<evidence type="ECO:0000313" key="3">
    <source>
        <dbReference type="Proteomes" id="UP001163821"/>
    </source>
</evidence>
<name>A0AA42C7F4_9BACT</name>
<dbReference type="Pfam" id="PF18990">
    <property type="entry name" value="DUF5723"/>
    <property type="match status" value="1"/>
</dbReference>
<evidence type="ECO:0000259" key="1">
    <source>
        <dbReference type="Pfam" id="PF18990"/>
    </source>
</evidence>
<dbReference type="AlphaFoldDB" id="A0AA42C7F4"/>
<dbReference type="Proteomes" id="UP001163821">
    <property type="component" value="Unassembled WGS sequence"/>
</dbReference>
<dbReference type="RefSeq" id="WP_282592115.1">
    <property type="nucleotide sequence ID" value="NZ_JAPAAF010000017.1"/>
</dbReference>